<evidence type="ECO:0000256" key="4">
    <source>
        <dbReference type="ARBA" id="ARBA00023136"/>
    </source>
</evidence>
<dbReference type="EMBL" id="CP061539">
    <property type="protein sequence ID" value="QNV37630.1"/>
    <property type="molecule type" value="Genomic_DNA"/>
</dbReference>
<dbReference type="KEGG" id="rter:IDM49_10570"/>
<comment type="subcellular location">
    <subcellularLocation>
        <location evidence="1">Membrane</location>
        <topology evidence="1">Multi-pass membrane protein</topology>
    </subcellularLocation>
</comment>
<dbReference type="Pfam" id="PF09685">
    <property type="entry name" value="MamF_MmsF"/>
    <property type="match status" value="1"/>
</dbReference>
<dbReference type="RefSeq" id="WP_190724478.1">
    <property type="nucleotide sequence ID" value="NZ_CP061539.1"/>
</dbReference>
<sequence length="216" mass="23972">MSTSPNPENPNFDNENRENSAGQNPYGSYRHSENQQGQHQQPRQLNEQPGQFTQQPGNVGFGGQQGYGQPHHGQFNQNTGFGGQQQTFDAYGNPIPSDAKMIAVLSHLSSLVATVLSATFLSFVAPLIFWFIYKDKPGYAFVRVASAGAFNFNFTMWVINMAAWLVIAITFGIAAVFMWIVFLATTIAMLIFHIIAAVKANNGEVYNYPMQIRILK</sequence>
<feature type="transmembrane region" description="Helical" evidence="6">
    <location>
        <begin position="165"/>
        <end position="192"/>
    </location>
</feature>
<gene>
    <name evidence="7" type="ORF">IDM49_10570</name>
</gene>
<evidence type="ECO:0000256" key="5">
    <source>
        <dbReference type="SAM" id="MobiDB-lite"/>
    </source>
</evidence>
<feature type="region of interest" description="Disordered" evidence="5">
    <location>
        <begin position="1"/>
        <end position="80"/>
    </location>
</feature>
<keyword evidence="8" id="KW-1185">Reference proteome</keyword>
<evidence type="ECO:0000256" key="6">
    <source>
        <dbReference type="SAM" id="Phobius"/>
    </source>
</evidence>
<keyword evidence="3 6" id="KW-1133">Transmembrane helix</keyword>
<evidence type="ECO:0000313" key="7">
    <source>
        <dbReference type="EMBL" id="QNV37630.1"/>
    </source>
</evidence>
<proteinExistence type="predicted"/>
<reference evidence="7 8" key="1">
    <citation type="submission" date="2020-09" db="EMBL/GenBank/DDBJ databases">
        <title>Investigation of environmental microbes.</title>
        <authorList>
            <person name="Ou Y."/>
            <person name="Kang Q."/>
        </authorList>
    </citation>
    <scope>NUCLEOTIDE SEQUENCE [LARGE SCALE GENOMIC DNA]</scope>
    <source>
        <strain evidence="7 8">KJZ-14</strain>
    </source>
</reference>
<dbReference type="Proteomes" id="UP000516404">
    <property type="component" value="Chromosome"/>
</dbReference>
<dbReference type="GeneID" id="96624682"/>
<evidence type="ECO:0000256" key="1">
    <source>
        <dbReference type="ARBA" id="ARBA00004141"/>
    </source>
</evidence>
<dbReference type="InterPro" id="IPR019109">
    <property type="entry name" value="MamF_MmsF"/>
</dbReference>
<feature type="compositionally biased region" description="Low complexity" evidence="5">
    <location>
        <begin position="1"/>
        <end position="13"/>
    </location>
</feature>
<keyword evidence="2 6" id="KW-0812">Transmembrane</keyword>
<dbReference type="AlphaFoldDB" id="A0A7H2BD84"/>
<keyword evidence="4 6" id="KW-0472">Membrane</keyword>
<evidence type="ECO:0000256" key="3">
    <source>
        <dbReference type="ARBA" id="ARBA00022989"/>
    </source>
</evidence>
<evidence type="ECO:0000313" key="8">
    <source>
        <dbReference type="Proteomes" id="UP000516404"/>
    </source>
</evidence>
<accession>A0A7H2BD84</accession>
<feature type="transmembrane region" description="Helical" evidence="6">
    <location>
        <begin position="111"/>
        <end position="133"/>
    </location>
</feature>
<feature type="compositionally biased region" description="Polar residues" evidence="5">
    <location>
        <begin position="34"/>
        <end position="53"/>
    </location>
</feature>
<protein>
    <submittedName>
        <fullName evidence="7">DUF4870 domain-containing protein</fullName>
    </submittedName>
</protein>
<name>A0A7H2BD84_9MICC</name>
<feature type="compositionally biased region" description="Low complexity" evidence="5">
    <location>
        <begin position="67"/>
        <end position="80"/>
    </location>
</feature>
<evidence type="ECO:0000256" key="2">
    <source>
        <dbReference type="ARBA" id="ARBA00022692"/>
    </source>
</evidence>
<organism evidence="7 8">
    <name type="scientific">Rothia terrae</name>
    <dbReference type="NCBI Taxonomy" id="396015"/>
    <lineage>
        <taxon>Bacteria</taxon>
        <taxon>Bacillati</taxon>
        <taxon>Actinomycetota</taxon>
        <taxon>Actinomycetes</taxon>
        <taxon>Micrococcales</taxon>
        <taxon>Micrococcaceae</taxon>
        <taxon>Rothia</taxon>
    </lineage>
</organism>